<keyword evidence="5" id="KW-0472">Membrane</keyword>
<sequence length="610" mass="66291">MHLLNNLNLRAKLLLMLVFSLAGLIGFSATGILDRMQLSQNMQRMEELAELSVLISALVHETQKERGMTAGFLGSKGQKFSKELPEQRKLSSDRAQQLQSYIASMQLSEQGGGFVNKLNEAQNLWAGVNSIRQRVSAQEIVAAEAIGYYTRMNAAFLDTVGFVGHFSEGAELANLSASYVNFLLGKERAGIERAVLSNTFALDKFGPGMARKFGSLVTQQDTYFRVFKGLASAKNLDVFNRTLAGEAVDEVERMRGVAFDRMSSGNFGIEPTYWFKTITQKINLLKKIEDELSADLIERAAELHASAISGLALYISLTLALTALSLFTAVVFTHNITRSLRKISQFAEHLSSGDLGQTIDVRQNDEIGRLAHLLNHMRDNLEANVRLISLQAKTLDAIISEQNRLNRIMVDASQTNHSMSEQVIKENDYIDGEVMMLDGKLSEQSENVIRLDQISGDLANNVHSIAAAAEQASQNVNTMASAAEEMNANIDQVTQNLSSVGASIDAVVSAVEAMQTLSRDAQKQVAQAEETSTEAVVKADSTIEVMQQLSVSTQEIGNVVKLIKSIADQTNMLALNASIEAAGAGEAGKGFAVVANEVKELASQTAEATT</sequence>
<dbReference type="Pfam" id="PF08376">
    <property type="entry name" value="NIT"/>
    <property type="match status" value="1"/>
</dbReference>
<evidence type="ECO:0000256" key="3">
    <source>
        <dbReference type="PROSITE-ProRule" id="PRU00284"/>
    </source>
</evidence>
<evidence type="ECO:0000313" key="9">
    <source>
        <dbReference type="Proteomes" id="UP000194003"/>
    </source>
</evidence>
<dbReference type="PANTHER" id="PTHR32089:SF112">
    <property type="entry name" value="LYSOZYME-LIKE PROTEIN-RELATED"/>
    <property type="match status" value="1"/>
</dbReference>
<dbReference type="Pfam" id="PF00015">
    <property type="entry name" value="MCPsignal"/>
    <property type="match status" value="1"/>
</dbReference>
<dbReference type="AlphaFoldDB" id="A0A1Y2K638"/>
<evidence type="ECO:0000256" key="5">
    <source>
        <dbReference type="SAM" id="Phobius"/>
    </source>
</evidence>
<feature type="domain" description="HAMP" evidence="7">
    <location>
        <begin position="334"/>
        <end position="386"/>
    </location>
</feature>
<dbReference type="InterPro" id="IPR003660">
    <property type="entry name" value="HAMP_dom"/>
</dbReference>
<evidence type="ECO:0000313" key="8">
    <source>
        <dbReference type="EMBL" id="OSM02475.1"/>
    </source>
</evidence>
<dbReference type="Gene3D" id="1.10.287.950">
    <property type="entry name" value="Methyl-accepting chemotaxis protein"/>
    <property type="match status" value="1"/>
</dbReference>
<dbReference type="EMBL" id="LVJN01000020">
    <property type="protein sequence ID" value="OSM02475.1"/>
    <property type="molecule type" value="Genomic_DNA"/>
</dbReference>
<dbReference type="GO" id="GO:0007165">
    <property type="term" value="P:signal transduction"/>
    <property type="evidence" value="ECO:0007669"/>
    <property type="project" value="UniProtKB-KW"/>
</dbReference>
<feature type="transmembrane region" description="Helical" evidence="5">
    <location>
        <begin position="311"/>
        <end position="332"/>
    </location>
</feature>
<dbReference type="Gene3D" id="6.10.340.10">
    <property type="match status" value="1"/>
</dbReference>
<dbReference type="GO" id="GO:0016020">
    <property type="term" value="C:membrane"/>
    <property type="evidence" value="ECO:0007669"/>
    <property type="project" value="InterPro"/>
</dbReference>
<name>A0A1Y2K638_9PROT</name>
<evidence type="ECO:0000256" key="1">
    <source>
        <dbReference type="ARBA" id="ARBA00023224"/>
    </source>
</evidence>
<dbReference type="InterPro" id="IPR004089">
    <property type="entry name" value="MCPsignal_dom"/>
</dbReference>
<dbReference type="Proteomes" id="UP000194003">
    <property type="component" value="Unassembled WGS sequence"/>
</dbReference>
<evidence type="ECO:0000259" key="6">
    <source>
        <dbReference type="PROSITE" id="PS50111"/>
    </source>
</evidence>
<keyword evidence="5" id="KW-1133">Transmembrane helix</keyword>
<accession>A0A1Y2K638</accession>
<keyword evidence="5" id="KW-0812">Transmembrane</keyword>
<dbReference type="OrthoDB" id="2489132at2"/>
<gene>
    <name evidence="8" type="ORF">MAIT1_02620</name>
</gene>
<feature type="domain" description="Methyl-accepting transducer" evidence="6">
    <location>
        <begin position="461"/>
        <end position="610"/>
    </location>
</feature>
<evidence type="ECO:0000256" key="4">
    <source>
        <dbReference type="SAM" id="Coils"/>
    </source>
</evidence>
<keyword evidence="9" id="KW-1185">Reference proteome</keyword>
<keyword evidence="1 3" id="KW-0807">Transducer</keyword>
<dbReference type="CDD" id="cd06225">
    <property type="entry name" value="HAMP"/>
    <property type="match status" value="1"/>
</dbReference>
<dbReference type="STRING" id="1434232.MAIT1_02620"/>
<dbReference type="PROSITE" id="PS50885">
    <property type="entry name" value="HAMP"/>
    <property type="match status" value="1"/>
</dbReference>
<feature type="coiled-coil region" evidence="4">
    <location>
        <begin position="469"/>
        <end position="531"/>
    </location>
</feature>
<dbReference type="InterPro" id="IPR013587">
    <property type="entry name" value="Nitrate/nitrite_sensing"/>
</dbReference>
<proteinExistence type="inferred from homology"/>
<dbReference type="PROSITE" id="PS50111">
    <property type="entry name" value="CHEMOTAXIS_TRANSDUC_2"/>
    <property type="match status" value="1"/>
</dbReference>
<comment type="caution">
    <text evidence="8">The sequence shown here is derived from an EMBL/GenBank/DDBJ whole genome shotgun (WGS) entry which is preliminary data.</text>
</comment>
<keyword evidence="4" id="KW-0175">Coiled coil</keyword>
<dbReference type="SMART" id="SM00283">
    <property type="entry name" value="MA"/>
    <property type="match status" value="1"/>
</dbReference>
<dbReference type="Pfam" id="PF00672">
    <property type="entry name" value="HAMP"/>
    <property type="match status" value="1"/>
</dbReference>
<comment type="similarity">
    <text evidence="2">Belongs to the methyl-accepting chemotaxis (MCP) protein family.</text>
</comment>
<dbReference type="SUPFAM" id="SSF58104">
    <property type="entry name" value="Methyl-accepting chemotaxis protein (MCP) signaling domain"/>
    <property type="match status" value="1"/>
</dbReference>
<evidence type="ECO:0000256" key="2">
    <source>
        <dbReference type="ARBA" id="ARBA00029447"/>
    </source>
</evidence>
<dbReference type="PANTHER" id="PTHR32089">
    <property type="entry name" value="METHYL-ACCEPTING CHEMOTAXIS PROTEIN MCPB"/>
    <property type="match status" value="1"/>
</dbReference>
<evidence type="ECO:0000259" key="7">
    <source>
        <dbReference type="PROSITE" id="PS50885"/>
    </source>
</evidence>
<organism evidence="8 9">
    <name type="scientific">Magnetofaba australis IT-1</name>
    <dbReference type="NCBI Taxonomy" id="1434232"/>
    <lineage>
        <taxon>Bacteria</taxon>
        <taxon>Pseudomonadati</taxon>
        <taxon>Pseudomonadota</taxon>
        <taxon>Magnetococcia</taxon>
        <taxon>Magnetococcales</taxon>
        <taxon>Magnetococcaceae</taxon>
        <taxon>Magnetofaba</taxon>
    </lineage>
</organism>
<protein>
    <submittedName>
        <fullName evidence="8">Putative methyl-accepting chemotaxis sensory transducer</fullName>
    </submittedName>
</protein>
<dbReference type="SMART" id="SM00304">
    <property type="entry name" value="HAMP"/>
    <property type="match status" value="1"/>
</dbReference>
<dbReference type="RefSeq" id="WP_158089603.1">
    <property type="nucleotide sequence ID" value="NZ_LVJN01000020.1"/>
</dbReference>
<reference evidence="8 9" key="1">
    <citation type="journal article" date="2016" name="BMC Genomics">
        <title>Combined genomic and structural analyses of a cultured magnetotactic bacterium reveals its niche adaptation to a dynamic environment.</title>
        <authorList>
            <person name="Araujo A.C."/>
            <person name="Morillo V."/>
            <person name="Cypriano J."/>
            <person name="Teixeira L.C."/>
            <person name="Leao P."/>
            <person name="Lyra S."/>
            <person name="Almeida L.G."/>
            <person name="Bazylinski D.A."/>
            <person name="Vasconcellos A.T."/>
            <person name="Abreu F."/>
            <person name="Lins U."/>
        </authorList>
    </citation>
    <scope>NUCLEOTIDE SEQUENCE [LARGE SCALE GENOMIC DNA]</scope>
    <source>
        <strain evidence="8 9">IT-1</strain>
    </source>
</reference>